<evidence type="ECO:0008006" key="7">
    <source>
        <dbReference type="Google" id="ProtNLM"/>
    </source>
</evidence>
<protein>
    <recommendedName>
        <fullName evidence="7">DSC E3 ubiquitin ligase complex subunit 3 C-terminal domain-containing protein</fullName>
    </recommendedName>
</protein>
<dbReference type="InParanoid" id="H2AXW9"/>
<dbReference type="GO" id="GO:0000328">
    <property type="term" value="C:fungal-type vacuole lumen"/>
    <property type="evidence" value="ECO:0007669"/>
    <property type="project" value="EnsemblFungi"/>
</dbReference>
<dbReference type="PANTHER" id="PTHR28049:SF1">
    <property type="entry name" value="DSC E3 UBIQUITIN LIGASE COMPLEX SUBUNIT 3"/>
    <property type="match status" value="1"/>
</dbReference>
<organism evidence="5 6">
    <name type="scientific">Kazachstania africana (strain ATCC 22294 / BCRC 22015 / CBS 2517 / CECT 1963 / NBRC 1671 / NRRL Y-8276)</name>
    <name type="common">Yeast</name>
    <name type="synonym">Kluyveromyces africanus</name>
    <dbReference type="NCBI Taxonomy" id="1071382"/>
    <lineage>
        <taxon>Eukaryota</taxon>
        <taxon>Fungi</taxon>
        <taxon>Dikarya</taxon>
        <taxon>Ascomycota</taxon>
        <taxon>Saccharomycotina</taxon>
        <taxon>Saccharomycetes</taxon>
        <taxon>Saccharomycetales</taxon>
        <taxon>Saccharomycetaceae</taxon>
        <taxon>Kazachstania</taxon>
    </lineage>
</organism>
<evidence type="ECO:0000259" key="3">
    <source>
        <dbReference type="Pfam" id="PF10302"/>
    </source>
</evidence>
<dbReference type="Pfam" id="PF10302">
    <property type="entry name" value="Dsc3_N"/>
    <property type="match status" value="1"/>
</dbReference>
<sequence length="279" mass="31487">MMMDKDSSTQPLLPTHDEVCAKIIKVVFTDDRISPISLNITKISPVSKVTIIWLRKMIRELKPSETKDHALRFLKSGTIISASAFNEQIISYINSTNADAFFIHCMIGVDELSSEEVLHEEQNDDSGRLNNVNNGTETMGAIGFDRLRSIGFSDEEIELLRSQFRSTYGDVLQNNDVDEGNDVDGSGGESDRTSRRNIRELEEQWMENGAGDNDERFNSVPIANFKHNKDLLVGLCVGFCFGIFAIILWKIDGLFNKRQRYCLVAGMIINIMFCLVRGF</sequence>
<keyword evidence="2" id="KW-0472">Membrane</keyword>
<dbReference type="InterPro" id="IPR019413">
    <property type="entry name" value="Dsc3_ub-like_dom"/>
</dbReference>
<dbReference type="GeneID" id="13887199"/>
<reference evidence="5 6" key="1">
    <citation type="journal article" date="2011" name="Proc. Natl. Acad. Sci. U.S.A.">
        <title>Evolutionary erosion of yeast sex chromosomes by mating-type switching accidents.</title>
        <authorList>
            <person name="Gordon J.L."/>
            <person name="Armisen D."/>
            <person name="Proux-Wera E."/>
            <person name="Oheigeartaigh S.S."/>
            <person name="Byrne K.P."/>
            <person name="Wolfe K.H."/>
        </authorList>
    </citation>
    <scope>NUCLEOTIDE SEQUENCE [LARGE SCALE GENOMIC DNA]</scope>
    <source>
        <strain evidence="6">ATCC 22294 / BCRC 22015 / CBS 2517 / CECT 1963 / NBRC 1671 / NRRL Y-8276</strain>
    </source>
</reference>
<dbReference type="GO" id="GO:0044695">
    <property type="term" value="C:Dsc E3 ubiquitin ligase complex"/>
    <property type="evidence" value="ECO:0007669"/>
    <property type="project" value="EnsemblFungi"/>
</dbReference>
<dbReference type="GO" id="GO:0140624">
    <property type="term" value="P:EGAD pathway"/>
    <property type="evidence" value="ECO:0007669"/>
    <property type="project" value="EnsemblFungi"/>
</dbReference>
<feature type="transmembrane region" description="Helical" evidence="2">
    <location>
        <begin position="231"/>
        <end position="249"/>
    </location>
</feature>
<dbReference type="RefSeq" id="XP_003958354.1">
    <property type="nucleotide sequence ID" value="XM_003958305.1"/>
</dbReference>
<dbReference type="FunCoup" id="H2AXW9">
    <property type="interactions" value="28"/>
</dbReference>
<evidence type="ECO:0000313" key="5">
    <source>
        <dbReference type="EMBL" id="CCF59219.1"/>
    </source>
</evidence>
<dbReference type="AlphaFoldDB" id="H2AXW9"/>
<accession>H2AXW9</accession>
<evidence type="ECO:0000313" key="6">
    <source>
        <dbReference type="Proteomes" id="UP000005220"/>
    </source>
</evidence>
<dbReference type="InterPro" id="IPR025390">
    <property type="entry name" value="Dsc3_C"/>
</dbReference>
<feature type="transmembrane region" description="Helical" evidence="2">
    <location>
        <begin position="261"/>
        <end position="278"/>
    </location>
</feature>
<keyword evidence="2" id="KW-1133">Transmembrane helix</keyword>
<evidence type="ECO:0000256" key="2">
    <source>
        <dbReference type="SAM" id="Phobius"/>
    </source>
</evidence>
<dbReference type="EMBL" id="HE650827">
    <property type="protein sequence ID" value="CCF59219.1"/>
    <property type="molecule type" value="Genomic_DNA"/>
</dbReference>
<dbReference type="GO" id="GO:0005783">
    <property type="term" value="C:endoplasmic reticulum"/>
    <property type="evidence" value="ECO:0007669"/>
    <property type="project" value="EnsemblFungi"/>
</dbReference>
<keyword evidence="6" id="KW-1185">Reference proteome</keyword>
<feature type="region of interest" description="Disordered" evidence="1">
    <location>
        <begin position="172"/>
        <end position="194"/>
    </location>
</feature>
<evidence type="ECO:0000259" key="4">
    <source>
        <dbReference type="Pfam" id="PF13373"/>
    </source>
</evidence>
<dbReference type="Pfam" id="PF13373">
    <property type="entry name" value="Dsc3_C"/>
    <property type="match status" value="1"/>
</dbReference>
<dbReference type="OrthoDB" id="2556122at2759"/>
<gene>
    <name evidence="5" type="primary">KAFR0G01850</name>
    <name evidence="5" type="ORF">KAFR_0G01850</name>
</gene>
<dbReference type="GO" id="GO:0016567">
    <property type="term" value="P:protein ubiquitination"/>
    <property type="evidence" value="ECO:0007669"/>
    <property type="project" value="EnsemblFungi"/>
</dbReference>
<evidence type="ECO:0000256" key="1">
    <source>
        <dbReference type="SAM" id="MobiDB-lite"/>
    </source>
</evidence>
<dbReference type="eggNOG" id="ENOG502RXWC">
    <property type="taxonomic scope" value="Eukaryota"/>
</dbReference>
<dbReference type="PANTHER" id="PTHR28049">
    <property type="entry name" value="TRANSMEMBRANE PROTEIN YOR223W"/>
    <property type="match status" value="1"/>
</dbReference>
<dbReference type="KEGG" id="kaf:KAFR_0G01850"/>
<keyword evidence="2" id="KW-0812">Transmembrane</keyword>
<dbReference type="InterPro" id="IPR045226">
    <property type="entry name" value="Dsc3"/>
</dbReference>
<feature type="domain" description="DSC E3 ubiquitin ligase complex subunit 3 ubiquitin-like" evidence="3">
    <location>
        <begin position="32"/>
        <end position="92"/>
    </location>
</feature>
<name>H2AXW9_KAZAF</name>
<feature type="domain" description="DSC E3 ubiquitin ligase complex subunit 3 C-terminal" evidence="4">
    <location>
        <begin position="142"/>
        <end position="277"/>
    </location>
</feature>
<proteinExistence type="predicted"/>
<dbReference type="HOGENOM" id="CLU_035821_1_1_1"/>
<dbReference type="Proteomes" id="UP000005220">
    <property type="component" value="Chromosome 7"/>
</dbReference>